<gene>
    <name evidence="1" type="ORF">S58_17570</name>
</gene>
<evidence type="ECO:0000313" key="2">
    <source>
        <dbReference type="Proteomes" id="UP000011841"/>
    </source>
</evidence>
<protein>
    <submittedName>
        <fullName evidence="1">Uncharacterized protein</fullName>
    </submittedName>
</protein>
<sequence>MHEHDESLRRALRQKQIEALALMRTIGDVELGTALPRELFAVGFRRRDPQAGPTLAPGDVRAVGVGVVPVLDGVQHEDLLIE</sequence>
<dbReference type="EMBL" id="AP012603">
    <property type="protein sequence ID" value="BAM87764.1"/>
    <property type="molecule type" value="Genomic_DNA"/>
</dbReference>
<name>M4Z3T8_9BRAD</name>
<dbReference type="Proteomes" id="UP000011841">
    <property type="component" value="Chromosome"/>
</dbReference>
<dbReference type="AlphaFoldDB" id="M4Z3T8"/>
<evidence type="ECO:0000313" key="1">
    <source>
        <dbReference type="EMBL" id="BAM87764.1"/>
    </source>
</evidence>
<organism evidence="1 2">
    <name type="scientific">Bradyrhizobium oligotrophicum S58</name>
    <dbReference type="NCBI Taxonomy" id="1245469"/>
    <lineage>
        <taxon>Bacteria</taxon>
        <taxon>Pseudomonadati</taxon>
        <taxon>Pseudomonadota</taxon>
        <taxon>Alphaproteobacteria</taxon>
        <taxon>Hyphomicrobiales</taxon>
        <taxon>Nitrobacteraceae</taxon>
        <taxon>Bradyrhizobium</taxon>
    </lineage>
</organism>
<accession>M4Z3T8</accession>
<dbReference type="KEGG" id="aol:S58_17570"/>
<proteinExistence type="predicted"/>
<dbReference type="HOGENOM" id="CLU_2551630_0_0_5"/>
<reference evidence="1 2" key="1">
    <citation type="journal article" date="2013" name="Appl. Environ. Microbiol.">
        <title>Genome analysis suggests that the soil oligotrophic bacterium Agromonas oligotrophica (Bradyrhizobium oligotrophicum) is a nitrogen-fixing symbiont of Aeschynomene indica.</title>
        <authorList>
            <person name="Okubo T."/>
            <person name="Fukushima S."/>
            <person name="Itakura M."/>
            <person name="Oshima K."/>
            <person name="Longtonglang A."/>
            <person name="Teaumroong N."/>
            <person name="Mitsui H."/>
            <person name="Hattori M."/>
            <person name="Hattori R."/>
            <person name="Hattori T."/>
            <person name="Minamisawa K."/>
        </authorList>
    </citation>
    <scope>NUCLEOTIDE SEQUENCE [LARGE SCALE GENOMIC DNA]</scope>
    <source>
        <strain evidence="1 2">S58</strain>
    </source>
</reference>
<keyword evidence="2" id="KW-1185">Reference proteome</keyword>